<sequence>GYRDSLDQCSELNCPKQLIMLEDGNLLVFDSGNKAIRHINVSLGAVTTLIGLSKFAINHNNLKLQRNQNYKANSLLEGETNMYTFEFV</sequence>
<dbReference type="EMBL" id="GDID01000022">
    <property type="protein sequence ID" value="JAP96584.1"/>
    <property type="molecule type" value="Transcribed_RNA"/>
</dbReference>
<dbReference type="Gene3D" id="2.120.10.30">
    <property type="entry name" value="TolB, C-terminal domain"/>
    <property type="match status" value="1"/>
</dbReference>
<evidence type="ECO:0000313" key="1">
    <source>
        <dbReference type="EMBL" id="JAP96584.1"/>
    </source>
</evidence>
<feature type="non-terminal residue" evidence="1">
    <location>
        <position position="88"/>
    </location>
</feature>
<dbReference type="InterPro" id="IPR011042">
    <property type="entry name" value="6-blade_b-propeller_TolB-like"/>
</dbReference>
<accession>A0A146KLE4</accession>
<feature type="non-terminal residue" evidence="1">
    <location>
        <position position="1"/>
    </location>
</feature>
<dbReference type="AlphaFoldDB" id="A0A146KLE4"/>
<proteinExistence type="predicted"/>
<protein>
    <submittedName>
        <fullName evidence="1">Uncharacterized protein</fullName>
    </submittedName>
</protein>
<reference evidence="1" key="1">
    <citation type="submission" date="2015-07" db="EMBL/GenBank/DDBJ databases">
        <title>Adaptation to a free-living lifestyle via gene acquisitions in the diplomonad Trepomonas sp. PC1.</title>
        <authorList>
            <person name="Xu F."/>
            <person name="Jerlstrom-Hultqvist J."/>
            <person name="Kolisko M."/>
            <person name="Simpson A.G.B."/>
            <person name="Roger A.J."/>
            <person name="Svard S.G."/>
            <person name="Andersson J.O."/>
        </authorList>
    </citation>
    <scope>NUCLEOTIDE SEQUENCE</scope>
    <source>
        <strain evidence="1">PC1</strain>
    </source>
</reference>
<name>A0A146KLE4_9EUKA</name>
<organism evidence="1">
    <name type="scientific">Trepomonas sp. PC1</name>
    <dbReference type="NCBI Taxonomy" id="1076344"/>
    <lineage>
        <taxon>Eukaryota</taxon>
        <taxon>Metamonada</taxon>
        <taxon>Diplomonadida</taxon>
        <taxon>Hexamitidae</taxon>
        <taxon>Hexamitinae</taxon>
        <taxon>Trepomonas</taxon>
    </lineage>
</organism>
<gene>
    <name evidence="1" type="ORF">TPC1_10029</name>
</gene>